<dbReference type="EMBL" id="MUBC01000018">
    <property type="protein sequence ID" value="ONM44066.1"/>
    <property type="molecule type" value="Genomic_DNA"/>
</dbReference>
<reference evidence="1 2" key="1">
    <citation type="submission" date="2017-01" db="EMBL/GenBank/DDBJ databases">
        <title>Draft genome sequence of Pseudomonas pachastrellae type strain CCUG 46540T from a deep sea.</title>
        <authorList>
            <person name="Gomila M."/>
            <person name="Mulet M."/>
            <person name="Lalucat J."/>
            <person name="Garcia-Valdes E."/>
        </authorList>
    </citation>
    <scope>NUCLEOTIDE SEQUENCE [LARGE SCALE GENOMIC DNA]</scope>
    <source>
        <strain evidence="1 2">CCUG 46540</strain>
    </source>
</reference>
<name>A0A1S8DGZ3_9GAMM</name>
<organism evidence="1 2">
    <name type="scientific">Halopseudomonas pachastrellae</name>
    <dbReference type="NCBI Taxonomy" id="254161"/>
    <lineage>
        <taxon>Bacteria</taxon>
        <taxon>Pseudomonadati</taxon>
        <taxon>Pseudomonadota</taxon>
        <taxon>Gammaproteobacteria</taxon>
        <taxon>Pseudomonadales</taxon>
        <taxon>Pseudomonadaceae</taxon>
        <taxon>Halopseudomonas</taxon>
    </lineage>
</organism>
<dbReference type="AlphaFoldDB" id="A0A1S8DGZ3"/>
<evidence type="ECO:0000313" key="1">
    <source>
        <dbReference type="EMBL" id="ONM44066.1"/>
    </source>
</evidence>
<keyword evidence="2" id="KW-1185">Reference proteome</keyword>
<protein>
    <submittedName>
        <fullName evidence="1">Uncharacterized protein</fullName>
    </submittedName>
</protein>
<proteinExistence type="predicted"/>
<comment type="caution">
    <text evidence="1">The sequence shown here is derived from an EMBL/GenBank/DDBJ whole genome shotgun (WGS) entry which is preliminary data.</text>
</comment>
<dbReference type="STRING" id="254161.SAMN05216256_12043"/>
<dbReference type="Proteomes" id="UP000242847">
    <property type="component" value="Unassembled WGS sequence"/>
</dbReference>
<evidence type="ECO:0000313" key="2">
    <source>
        <dbReference type="Proteomes" id="UP000242847"/>
    </source>
</evidence>
<sequence>MQYLQLDCPQLQRLLLGTLLCMSSLPTSRRAADAVGPFAIPPRLHTLIWDDYLAFQPDLASKVRGLASQHCFLTDPHAELGYNLGYAAAIAWLVYQRQHMLPKAGASLASLARIWEASYPHRGGHAEDFRRAWRSN</sequence>
<gene>
    <name evidence="1" type="ORF">BXT89_09835</name>
</gene>
<accession>A0A1S8DGZ3</accession>